<protein>
    <submittedName>
        <fullName evidence="1">Uncharacterized protein</fullName>
    </submittedName>
</protein>
<dbReference type="AlphaFoldDB" id="A0A1Q8CJY9"/>
<accession>A0A1Q8CJY9</accession>
<proteinExistence type="predicted"/>
<keyword evidence="2" id="KW-1185">Reference proteome</keyword>
<dbReference type="EMBL" id="MSIE01000050">
    <property type="protein sequence ID" value="OLF14677.1"/>
    <property type="molecule type" value="Genomic_DNA"/>
</dbReference>
<sequence>MDLRRVHERCVREVRRLDLRPPLDIGALCARLGEQRGRPIHPLPMTARPTDPSGIWIASQTADYVFYEQNTSRLHSEHIILHEIGHLLFGHTGGGVLSDSTARLLLPNLDPALVRRTLARSHYSDSDEQEAELFASLILSETGFAVVPLSVPEPPEEMSELVRRVWAVLGSPGRS</sequence>
<evidence type="ECO:0000313" key="2">
    <source>
        <dbReference type="Proteomes" id="UP000185596"/>
    </source>
</evidence>
<dbReference type="Proteomes" id="UP000185596">
    <property type="component" value="Unassembled WGS sequence"/>
</dbReference>
<dbReference type="STRING" id="1912961.BU204_25640"/>
<gene>
    <name evidence="1" type="ORF">BU204_25640</name>
</gene>
<dbReference type="Gene3D" id="1.10.10.2910">
    <property type="match status" value="1"/>
</dbReference>
<name>A0A1Q8CJY9_9PSEU</name>
<comment type="caution">
    <text evidence="1">The sequence shown here is derived from an EMBL/GenBank/DDBJ whole genome shotgun (WGS) entry which is preliminary data.</text>
</comment>
<organism evidence="1 2">
    <name type="scientific">Actinophytocola xanthii</name>
    <dbReference type="NCBI Taxonomy" id="1912961"/>
    <lineage>
        <taxon>Bacteria</taxon>
        <taxon>Bacillati</taxon>
        <taxon>Actinomycetota</taxon>
        <taxon>Actinomycetes</taxon>
        <taxon>Pseudonocardiales</taxon>
        <taxon>Pseudonocardiaceae</taxon>
    </lineage>
</organism>
<reference evidence="1 2" key="1">
    <citation type="submission" date="2016-12" db="EMBL/GenBank/DDBJ databases">
        <title>The draft genome sequence of Actinophytocola sp. 11-183.</title>
        <authorList>
            <person name="Wang W."/>
            <person name="Yuan L."/>
        </authorList>
    </citation>
    <scope>NUCLEOTIDE SEQUENCE [LARGE SCALE GENOMIC DNA]</scope>
    <source>
        <strain evidence="1 2">11-183</strain>
    </source>
</reference>
<evidence type="ECO:0000313" key="1">
    <source>
        <dbReference type="EMBL" id="OLF14677.1"/>
    </source>
</evidence>